<proteinExistence type="predicted"/>
<dbReference type="InterPro" id="IPR029058">
    <property type="entry name" value="AB_hydrolase_fold"/>
</dbReference>
<dbReference type="Pfam" id="PF20434">
    <property type="entry name" value="BD-FAE"/>
    <property type="match status" value="1"/>
</dbReference>
<name>A0ABX5LJN5_9BACT</name>
<protein>
    <submittedName>
        <fullName evidence="3">Acetyl esterase/lipase</fullName>
    </submittedName>
</protein>
<keyword evidence="1" id="KW-0378">Hydrolase</keyword>
<dbReference type="InterPro" id="IPR050300">
    <property type="entry name" value="GDXG_lipolytic_enzyme"/>
</dbReference>
<evidence type="ECO:0000313" key="3">
    <source>
        <dbReference type="EMBL" id="PWK93123.1"/>
    </source>
</evidence>
<dbReference type="RefSeq" id="WP_106198451.1">
    <property type="nucleotide sequence ID" value="NZ_JAXEIU010000039.1"/>
</dbReference>
<dbReference type="Gene3D" id="3.40.50.1820">
    <property type="entry name" value="alpha/beta hydrolase"/>
    <property type="match status" value="1"/>
</dbReference>
<dbReference type="SUPFAM" id="SSF53474">
    <property type="entry name" value="alpha/beta-Hydrolases"/>
    <property type="match status" value="1"/>
</dbReference>
<evidence type="ECO:0000259" key="2">
    <source>
        <dbReference type="Pfam" id="PF20434"/>
    </source>
</evidence>
<sequence length="275" mass="30889">MNKFIYRDFTRKALDEAYDNTNAVSNSAEILQGFETRSEILSKEYRDTMDISYGIFPREKFDYFAGEKGKGIFVFIHGGYWQMRNKNTFRFLAKGPLSQGFHVASIGYTLAPDATLTQIVDETKVALHEVCRYAKKMGADTQNVIVSGWSAGAHLASLLLNENCVSSALLISGIYNLEPISKCYLNDALNLSSDEILKLSPIKIPQVKKSIAIVVGENELSELVRQSFEFAKLRTDEKISGLFYLVPNANHFTILHELENPEGKLSQILSLLKRS</sequence>
<dbReference type="PANTHER" id="PTHR48081">
    <property type="entry name" value="AB HYDROLASE SUPERFAMILY PROTEIN C4A8.06C"/>
    <property type="match status" value="1"/>
</dbReference>
<dbReference type="PANTHER" id="PTHR48081:SF33">
    <property type="entry name" value="KYNURENINE FORMAMIDASE"/>
    <property type="match status" value="1"/>
</dbReference>
<reference evidence="3 4" key="1">
    <citation type="submission" date="2018-05" db="EMBL/GenBank/DDBJ databases">
        <title>Animal gut microbial communities from fecal samples from Wisconsin, USA.</title>
        <authorList>
            <person name="Neumann A."/>
        </authorList>
    </citation>
    <scope>NUCLEOTIDE SEQUENCE [LARGE SCALE GENOMIC DNA]</scope>
    <source>
        <strain evidence="3 4">UWS4</strain>
    </source>
</reference>
<organism evidence="3 4">
    <name type="scientific">Hallerella porci</name>
    <dbReference type="NCBI Taxonomy" id="1945871"/>
    <lineage>
        <taxon>Bacteria</taxon>
        <taxon>Pseudomonadati</taxon>
        <taxon>Fibrobacterota</taxon>
        <taxon>Fibrobacteria</taxon>
        <taxon>Fibrobacterales</taxon>
        <taxon>Fibrobacteraceae</taxon>
        <taxon>Hallerella</taxon>
    </lineage>
</organism>
<evidence type="ECO:0000256" key="1">
    <source>
        <dbReference type="ARBA" id="ARBA00022801"/>
    </source>
</evidence>
<accession>A0ABX5LJN5</accession>
<dbReference type="Proteomes" id="UP000245523">
    <property type="component" value="Unassembled WGS sequence"/>
</dbReference>
<dbReference type="InterPro" id="IPR049492">
    <property type="entry name" value="BD-FAE-like_dom"/>
</dbReference>
<gene>
    <name evidence="3" type="ORF">B0H50_13222</name>
</gene>
<feature type="domain" description="BD-FAE-like" evidence="2">
    <location>
        <begin position="72"/>
        <end position="159"/>
    </location>
</feature>
<keyword evidence="4" id="KW-1185">Reference proteome</keyword>
<evidence type="ECO:0000313" key="4">
    <source>
        <dbReference type="Proteomes" id="UP000245523"/>
    </source>
</evidence>
<comment type="caution">
    <text evidence="3">The sequence shown here is derived from an EMBL/GenBank/DDBJ whole genome shotgun (WGS) entry which is preliminary data.</text>
</comment>
<dbReference type="EMBL" id="QGHD01000032">
    <property type="protein sequence ID" value="PWK93123.1"/>
    <property type="molecule type" value="Genomic_DNA"/>
</dbReference>